<evidence type="ECO:0000313" key="1">
    <source>
        <dbReference type="EMBL" id="KAA9166887.1"/>
    </source>
</evidence>
<comment type="caution">
    <text evidence="1">The sequence shown here is derived from an EMBL/GenBank/DDBJ whole genome shotgun (WGS) entry which is preliminary data.</text>
</comment>
<dbReference type="OrthoDB" id="4515757at2"/>
<reference evidence="1" key="1">
    <citation type="submission" date="2019-09" db="EMBL/GenBank/DDBJ databases">
        <authorList>
            <person name="Teo W.F.A."/>
            <person name="Duangmal K."/>
        </authorList>
    </citation>
    <scope>NUCLEOTIDE SEQUENCE [LARGE SCALE GENOMIC DNA]</scope>
    <source>
        <strain evidence="1">K81G1</strain>
    </source>
</reference>
<protein>
    <submittedName>
        <fullName evidence="1">Uncharacterized protein</fullName>
    </submittedName>
</protein>
<keyword evidence="2" id="KW-1185">Reference proteome</keyword>
<organism evidence="1 2">
    <name type="scientific">Amycolatopsis acidicola</name>
    <dbReference type="NCBI Taxonomy" id="2596893"/>
    <lineage>
        <taxon>Bacteria</taxon>
        <taxon>Bacillati</taxon>
        <taxon>Actinomycetota</taxon>
        <taxon>Actinomycetes</taxon>
        <taxon>Pseudonocardiales</taxon>
        <taxon>Pseudonocardiaceae</taxon>
        <taxon>Amycolatopsis</taxon>
    </lineage>
</organism>
<evidence type="ECO:0000313" key="2">
    <source>
        <dbReference type="Proteomes" id="UP000319769"/>
    </source>
</evidence>
<dbReference type="AlphaFoldDB" id="A0A5N0VKH0"/>
<dbReference type="RefSeq" id="WP_144746442.1">
    <property type="nucleotide sequence ID" value="NZ_VMNW02000001.1"/>
</dbReference>
<gene>
    <name evidence="1" type="ORF">FPZ12_001455</name>
</gene>
<dbReference type="EMBL" id="VMNW02000001">
    <property type="protein sequence ID" value="KAA9166887.1"/>
    <property type="molecule type" value="Genomic_DNA"/>
</dbReference>
<proteinExistence type="predicted"/>
<sequence length="293" mass="32687">MDTLDPTRNFIIFLRGDDLDDALHVDTYAQDETAVRNSWRELGERVGAGEITGIFALWKPSAIDEVFIRDTFADIEVRHQFDRPRAGNWEAAFAHAREVLEAQQAEAELPRRGEELPVLRSASLPDSATIKELMPWVPVVGDHIYATLAQVGPTPHGTIGMHHLLRNQLAGPDEFPRRMADAVHAVRTGLRFERSDSEHGPFTRISRQDGINAAAAIMLPDFPAWIEKMTGGWTDLAVCIPSPDFALIEQTGSFRARRMEQEIRESGPVAELLPSLLRITADGIELIAEGRLR</sequence>
<name>A0A5N0VKH0_9PSEU</name>
<accession>A0A5N0VKH0</accession>
<dbReference type="Proteomes" id="UP000319769">
    <property type="component" value="Unassembled WGS sequence"/>
</dbReference>